<evidence type="ECO:0000256" key="1">
    <source>
        <dbReference type="ARBA" id="ARBA00022448"/>
    </source>
</evidence>
<dbReference type="OrthoDB" id="689350at2759"/>
<dbReference type="KEGG" id="dnv:108651573"/>
<keyword evidence="14" id="KW-1185">Reference proteome</keyword>
<comment type="caution">
    <text evidence="13">The sequence shown here is derived from an EMBL/GenBank/DDBJ whole genome shotgun (WGS) entry which is preliminary data.</text>
</comment>
<dbReference type="InterPro" id="IPR036163">
    <property type="entry name" value="HMA_dom_sf"/>
</dbReference>
<sequence>MPVHEFKVEMSCGGCAGAVEKVLSKLGDKVEKVNINLEAKTVTVTSNLSSDELLAQLRKSGKTVSYVGVKK</sequence>
<dbReference type="GO" id="GO:0046872">
    <property type="term" value="F:metal ion binding"/>
    <property type="evidence" value="ECO:0007669"/>
    <property type="project" value="UniProtKB-KW"/>
</dbReference>
<evidence type="ECO:0000256" key="6">
    <source>
        <dbReference type="ARBA" id="ARBA00023186"/>
    </source>
</evidence>
<feature type="domain" description="HMA" evidence="12">
    <location>
        <begin position="1"/>
        <end position="65"/>
    </location>
</feature>
<gene>
    <name evidence="13" type="ORF">AWZ03_009513</name>
</gene>
<dbReference type="STRING" id="7232.A0A484B5X0"/>
<dbReference type="Gene3D" id="3.30.70.100">
    <property type="match status" value="1"/>
</dbReference>
<evidence type="ECO:0000256" key="2">
    <source>
        <dbReference type="ARBA" id="ARBA00022723"/>
    </source>
</evidence>
<keyword evidence="3" id="KW-0187">Copper transport</keyword>
<name>A0A484B5X0_DRONA</name>
<proteinExistence type="inferred from homology"/>
<organism evidence="13 14">
    <name type="scientific">Drosophila navojoa</name>
    <name type="common">Fruit fly</name>
    <dbReference type="NCBI Taxonomy" id="7232"/>
    <lineage>
        <taxon>Eukaryota</taxon>
        <taxon>Metazoa</taxon>
        <taxon>Ecdysozoa</taxon>
        <taxon>Arthropoda</taxon>
        <taxon>Hexapoda</taxon>
        <taxon>Insecta</taxon>
        <taxon>Pterygota</taxon>
        <taxon>Neoptera</taxon>
        <taxon>Endopterygota</taxon>
        <taxon>Diptera</taxon>
        <taxon>Brachycera</taxon>
        <taxon>Muscomorpha</taxon>
        <taxon>Ephydroidea</taxon>
        <taxon>Drosophilidae</taxon>
        <taxon>Drosophila</taxon>
    </lineage>
</organism>
<evidence type="ECO:0000256" key="3">
    <source>
        <dbReference type="ARBA" id="ARBA00022796"/>
    </source>
</evidence>
<evidence type="ECO:0000256" key="9">
    <source>
        <dbReference type="ARBA" id="ARBA00040962"/>
    </source>
</evidence>
<dbReference type="Pfam" id="PF00403">
    <property type="entry name" value="HMA"/>
    <property type="match status" value="1"/>
</dbReference>
<keyword evidence="5" id="KW-0406">Ion transport</keyword>
<dbReference type="Proteomes" id="UP000295192">
    <property type="component" value="Unassembled WGS sequence"/>
</dbReference>
<keyword evidence="4" id="KW-0186">Copper</keyword>
<dbReference type="EMBL" id="LSRL02000119">
    <property type="protein sequence ID" value="TDG44088.1"/>
    <property type="molecule type" value="Genomic_DNA"/>
</dbReference>
<evidence type="ECO:0000313" key="13">
    <source>
        <dbReference type="EMBL" id="TDG44088.1"/>
    </source>
</evidence>
<evidence type="ECO:0000256" key="4">
    <source>
        <dbReference type="ARBA" id="ARBA00023008"/>
    </source>
</evidence>
<evidence type="ECO:0000256" key="10">
    <source>
        <dbReference type="ARBA" id="ARBA00043201"/>
    </source>
</evidence>
<reference evidence="13 14" key="1">
    <citation type="journal article" date="2019" name="J. Hered.">
        <title>An Improved Genome Assembly for Drosophila navojoa, the Basal Species in the mojavensis Cluster.</title>
        <authorList>
            <person name="Vanderlinde T."/>
            <person name="Dupim E.G."/>
            <person name="Nazario-Yepiz N.O."/>
            <person name="Carvalho A.B."/>
        </authorList>
    </citation>
    <scope>NUCLEOTIDE SEQUENCE [LARGE SCALE GENOMIC DNA]</scope>
    <source>
        <strain evidence="13">Navoj_Jal97</strain>
        <tissue evidence="13">Whole organism</tissue>
    </source>
</reference>
<dbReference type="SUPFAM" id="SSF55008">
    <property type="entry name" value="HMA, heavy metal-associated domain"/>
    <property type="match status" value="1"/>
</dbReference>
<dbReference type="PROSITE" id="PS50846">
    <property type="entry name" value="HMA_2"/>
    <property type="match status" value="1"/>
</dbReference>
<comment type="similarity">
    <text evidence="8">Belongs to the ATX1 family.</text>
</comment>
<dbReference type="PANTHER" id="PTHR46365">
    <property type="entry name" value="COPPER TRANSPORT PROTEIN ATOX1"/>
    <property type="match status" value="1"/>
</dbReference>
<dbReference type="InterPro" id="IPR051881">
    <property type="entry name" value="Copper_transport_ATOX1-like"/>
</dbReference>
<evidence type="ECO:0000256" key="7">
    <source>
        <dbReference type="ARBA" id="ARBA00037651"/>
    </source>
</evidence>
<keyword evidence="2" id="KW-0479">Metal-binding</keyword>
<evidence type="ECO:0000256" key="8">
    <source>
        <dbReference type="ARBA" id="ARBA00038171"/>
    </source>
</evidence>
<evidence type="ECO:0000313" key="14">
    <source>
        <dbReference type="Proteomes" id="UP000295192"/>
    </source>
</evidence>
<dbReference type="GO" id="GO:0006825">
    <property type="term" value="P:copper ion transport"/>
    <property type="evidence" value="ECO:0007669"/>
    <property type="project" value="UniProtKB-KW"/>
</dbReference>
<protein>
    <recommendedName>
        <fullName evidence="9">Copper transport protein ATOX1</fullName>
    </recommendedName>
    <alternativeName>
        <fullName evidence="10">Metal transport protein ATX1</fullName>
    </alternativeName>
</protein>
<evidence type="ECO:0000259" key="12">
    <source>
        <dbReference type="PROSITE" id="PS50846"/>
    </source>
</evidence>
<evidence type="ECO:0000256" key="11">
    <source>
        <dbReference type="ARBA" id="ARBA00046351"/>
    </source>
</evidence>
<dbReference type="InterPro" id="IPR006121">
    <property type="entry name" value="HMA_dom"/>
</dbReference>
<dbReference type="OMA" id="EGCANAA"/>
<dbReference type="GO" id="GO:0016531">
    <property type="term" value="F:copper chaperone activity"/>
    <property type="evidence" value="ECO:0007669"/>
    <property type="project" value="TreeGrafter"/>
</dbReference>
<dbReference type="AlphaFoldDB" id="A0A484B5X0"/>
<keyword evidence="1" id="KW-0813">Transport</keyword>
<comment type="function">
    <text evidence="7">Binds and deliver cytosolic copper to the copper ATPase proteins. May be important in cellular antioxidant defense.</text>
</comment>
<keyword evidence="6" id="KW-0143">Chaperone</keyword>
<dbReference type="FunFam" id="3.30.70.100:FF:000008">
    <property type="entry name" value="Copper transport protein ATOX1"/>
    <property type="match status" value="1"/>
</dbReference>
<dbReference type="PANTHER" id="PTHR46365:SF1">
    <property type="entry name" value="COPPER TRANSPORT PROTEIN ATOX1"/>
    <property type="match status" value="1"/>
</dbReference>
<accession>A0A484B5X0</accession>
<dbReference type="GO" id="GO:0005829">
    <property type="term" value="C:cytosol"/>
    <property type="evidence" value="ECO:0007669"/>
    <property type="project" value="TreeGrafter"/>
</dbReference>
<evidence type="ECO:0000256" key="5">
    <source>
        <dbReference type="ARBA" id="ARBA00023065"/>
    </source>
</evidence>
<dbReference type="CDD" id="cd00371">
    <property type="entry name" value="HMA"/>
    <property type="match status" value="1"/>
</dbReference>
<comment type="subunit">
    <text evidence="11">Homodimer. Interacts with ATP7B. Interacts with ATP7A. Interacts (via dimer form) with SLC31A1 (via C-terminal domain); this interaction improves ATOX1 stability and controls intracellular Cu(I) levels.</text>
</comment>